<keyword evidence="1" id="KW-1133">Transmembrane helix</keyword>
<dbReference type="EMBL" id="AYLP01000219">
    <property type="protein sequence ID" value="ESS62003.1"/>
    <property type="molecule type" value="Genomic_DNA"/>
</dbReference>
<dbReference type="VEuPathDB" id="TriTrypDB:TCDM_10356"/>
<evidence type="ECO:0000256" key="1">
    <source>
        <dbReference type="SAM" id="Phobius"/>
    </source>
</evidence>
<reference evidence="2 3" key="1">
    <citation type="journal article" date="2014" name="Genome Announc.">
        <title>Trypanosoma cruzi Clone Dm28c Draft Genome Sequence.</title>
        <authorList>
            <person name="Grisard E.C."/>
            <person name="Teixeira S.M."/>
            <person name="de Almeida L.G."/>
            <person name="Stoco P.H."/>
            <person name="Gerber A.L."/>
            <person name="Talavera-Lopez C."/>
            <person name="Lima O.C."/>
            <person name="Andersson B."/>
            <person name="de Vasconcelos A.T."/>
        </authorList>
    </citation>
    <scope>NUCLEOTIDE SEQUENCE [LARGE SCALE GENOMIC DNA]</scope>
    <source>
        <strain evidence="2 3">Dm28c</strain>
    </source>
</reference>
<comment type="caution">
    <text evidence="2">The sequence shown here is derived from an EMBL/GenBank/DDBJ whole genome shotgun (WGS) entry which is preliminary data.</text>
</comment>
<feature type="transmembrane region" description="Helical" evidence="1">
    <location>
        <begin position="12"/>
        <end position="34"/>
    </location>
</feature>
<keyword evidence="1" id="KW-0812">Transmembrane</keyword>
<evidence type="ECO:0000313" key="2">
    <source>
        <dbReference type="EMBL" id="ESS62003.1"/>
    </source>
</evidence>
<gene>
    <name evidence="2" type="ORF">TCDM_10356</name>
</gene>
<sequence>MHDTPTIFCVDACLCAGACTLEPFVAAVSLLLFYLLKKFIAVSLLVFFLNSFVFIFLADSLLQGRLFCFSLFF</sequence>
<evidence type="ECO:0000313" key="3">
    <source>
        <dbReference type="Proteomes" id="UP000017861"/>
    </source>
</evidence>
<organism evidence="2 3">
    <name type="scientific">Trypanosoma cruzi Dm28c</name>
    <dbReference type="NCBI Taxonomy" id="1416333"/>
    <lineage>
        <taxon>Eukaryota</taxon>
        <taxon>Discoba</taxon>
        <taxon>Euglenozoa</taxon>
        <taxon>Kinetoplastea</taxon>
        <taxon>Metakinetoplastina</taxon>
        <taxon>Trypanosomatida</taxon>
        <taxon>Trypanosomatidae</taxon>
        <taxon>Trypanosoma</taxon>
        <taxon>Schizotrypanum</taxon>
    </lineage>
</organism>
<protein>
    <submittedName>
        <fullName evidence="2">Uncharacterized protein</fullName>
    </submittedName>
</protein>
<dbReference type="AlphaFoldDB" id="V5BC73"/>
<dbReference type="Proteomes" id="UP000017861">
    <property type="component" value="Unassembled WGS sequence"/>
</dbReference>
<proteinExistence type="predicted"/>
<keyword evidence="1" id="KW-0472">Membrane</keyword>
<accession>V5BC73</accession>
<feature type="transmembrane region" description="Helical" evidence="1">
    <location>
        <begin position="40"/>
        <end position="62"/>
    </location>
</feature>
<name>V5BC73_TRYCR</name>